<dbReference type="InterPro" id="IPR002591">
    <property type="entry name" value="Phosphodiest/P_Trfase"/>
</dbReference>
<dbReference type="EMBL" id="JAGGJZ010000001">
    <property type="protein sequence ID" value="MBP1888681.1"/>
    <property type="molecule type" value="Genomic_DNA"/>
</dbReference>
<comment type="caution">
    <text evidence="1">The sequence shown here is derived from an EMBL/GenBank/DDBJ whole genome shotgun (WGS) entry which is preliminary data.</text>
</comment>
<dbReference type="SUPFAM" id="SSF53649">
    <property type="entry name" value="Alkaline phosphatase-like"/>
    <property type="match status" value="1"/>
</dbReference>
<name>A0ABS4EXG1_9CLOT</name>
<protein>
    <submittedName>
        <fullName evidence="1">AlkP superfamily pyrophosphatase or phosphodiesterase</fullName>
    </submittedName>
</protein>
<gene>
    <name evidence="1" type="ORF">J2Z53_000260</name>
</gene>
<dbReference type="Gene3D" id="3.40.720.10">
    <property type="entry name" value="Alkaline Phosphatase, subunit A"/>
    <property type="match status" value="1"/>
</dbReference>
<accession>A0ABS4EXG1</accession>
<organism evidence="1 2">
    <name type="scientific">Clostridium moniliforme</name>
    <dbReference type="NCBI Taxonomy" id="39489"/>
    <lineage>
        <taxon>Bacteria</taxon>
        <taxon>Bacillati</taxon>
        <taxon>Bacillota</taxon>
        <taxon>Clostridia</taxon>
        <taxon>Eubacteriales</taxon>
        <taxon>Clostridiaceae</taxon>
        <taxon>Clostridium</taxon>
    </lineage>
</organism>
<evidence type="ECO:0000313" key="2">
    <source>
        <dbReference type="Proteomes" id="UP000783390"/>
    </source>
</evidence>
<dbReference type="RefSeq" id="WP_209795414.1">
    <property type="nucleotide sequence ID" value="NZ_JAGGJZ010000001.1"/>
</dbReference>
<proteinExistence type="predicted"/>
<dbReference type="PANTHER" id="PTHR10151">
    <property type="entry name" value="ECTONUCLEOTIDE PYROPHOSPHATASE/PHOSPHODIESTERASE"/>
    <property type="match status" value="1"/>
</dbReference>
<keyword evidence="2" id="KW-1185">Reference proteome</keyword>
<sequence length="421" mass="49644">MINKNSIKKVESSNYEELRVPLYDSYCFSNIFGTIKSLFNIKTSKLLPLDVIGEKNISSNKVVFFLIDAFGWSFYEKYKNYSKFLLDIEKRGVVSKLTSQFPSTTTANITTALSGLPVYEHGIYEWFYYEKEVDDIITAFLFKEARNNKSQSLKDRDIDPKKFLPDSIFKELSKFKIKSYVYQPSYINNSEYTKTMCEGANLKGYKEYEDLFRNLADDLFKNNNKEYYYVYLPEIDSIAHEFGWKSKEFDLGVIKLLESFDKFYEEIKMINDISIIISADHGQIETDLSKKNYLNEILPEIKNYLMKNKNGDFMSPGGYCRDLFLIVKENYLEEVKKIIKDKLKDSVYVFTYDELIDIGFFKKNNKRLMDRCGNIIIIPKENNNIWWYEKGFFEVLFKGVHGGASISEMEIPFLYYRKEKQ</sequence>
<reference evidence="1 2" key="1">
    <citation type="submission" date="2021-03" db="EMBL/GenBank/DDBJ databases">
        <title>Genomic Encyclopedia of Type Strains, Phase IV (KMG-IV): sequencing the most valuable type-strain genomes for metagenomic binning, comparative biology and taxonomic classification.</title>
        <authorList>
            <person name="Goeker M."/>
        </authorList>
    </citation>
    <scope>NUCLEOTIDE SEQUENCE [LARGE SCALE GENOMIC DNA]</scope>
    <source>
        <strain evidence="1 2">DSM 3984</strain>
    </source>
</reference>
<dbReference type="InterPro" id="IPR017850">
    <property type="entry name" value="Alkaline_phosphatase_core_sf"/>
</dbReference>
<dbReference type="Proteomes" id="UP000783390">
    <property type="component" value="Unassembled WGS sequence"/>
</dbReference>
<evidence type="ECO:0000313" key="1">
    <source>
        <dbReference type="EMBL" id="MBP1888681.1"/>
    </source>
</evidence>
<dbReference type="PANTHER" id="PTHR10151:SF120">
    <property type="entry name" value="BIS(5'-ADENOSYL)-TRIPHOSPHATASE"/>
    <property type="match status" value="1"/>
</dbReference>
<dbReference type="Pfam" id="PF01663">
    <property type="entry name" value="Phosphodiest"/>
    <property type="match status" value="1"/>
</dbReference>